<dbReference type="InterPro" id="IPR029057">
    <property type="entry name" value="PRTase-like"/>
</dbReference>
<dbReference type="CDD" id="cd17546">
    <property type="entry name" value="REC_hyHK_CKI1_RcsC-like"/>
    <property type="match status" value="1"/>
</dbReference>
<evidence type="ECO:0000256" key="2">
    <source>
        <dbReference type="ARBA" id="ARBA00012438"/>
    </source>
</evidence>
<dbReference type="SMART" id="SM00388">
    <property type="entry name" value="HisKA"/>
    <property type="match status" value="1"/>
</dbReference>
<dbReference type="Pfam" id="PF00072">
    <property type="entry name" value="Response_reg"/>
    <property type="match status" value="1"/>
</dbReference>
<dbReference type="CDD" id="cd00082">
    <property type="entry name" value="HisKA"/>
    <property type="match status" value="1"/>
</dbReference>
<dbReference type="SUPFAM" id="SSF47384">
    <property type="entry name" value="Homodimeric domain of signal transducing histidine kinase"/>
    <property type="match status" value="1"/>
</dbReference>
<dbReference type="PRINTS" id="PR00344">
    <property type="entry name" value="BCTRLSENSOR"/>
</dbReference>
<evidence type="ECO:0000256" key="3">
    <source>
        <dbReference type="ARBA" id="ARBA00022553"/>
    </source>
</evidence>
<feature type="transmembrane region" description="Helical" evidence="6">
    <location>
        <begin position="90"/>
        <end position="113"/>
    </location>
</feature>
<accession>A0A150WRB5</accession>
<dbReference type="InterPro" id="IPR036097">
    <property type="entry name" value="HisK_dim/P_sf"/>
</dbReference>
<evidence type="ECO:0000259" key="8">
    <source>
        <dbReference type="PROSITE" id="PS50110"/>
    </source>
</evidence>
<keyword evidence="4" id="KW-0902">Two-component regulatory system</keyword>
<keyword evidence="10" id="KW-1185">Reference proteome</keyword>
<keyword evidence="9" id="KW-0808">Transferase</keyword>
<dbReference type="InterPro" id="IPR035965">
    <property type="entry name" value="PAS-like_dom_sf"/>
</dbReference>
<keyword evidence="6" id="KW-0472">Membrane</keyword>
<dbReference type="SUPFAM" id="SSF55874">
    <property type="entry name" value="ATPase domain of HSP90 chaperone/DNA topoisomerase II/histidine kinase"/>
    <property type="match status" value="1"/>
</dbReference>
<dbReference type="EMBL" id="LUKE01000001">
    <property type="protein sequence ID" value="KYG66847.1"/>
    <property type="molecule type" value="Genomic_DNA"/>
</dbReference>
<feature type="domain" description="Histidine kinase" evidence="7">
    <location>
        <begin position="328"/>
        <end position="551"/>
    </location>
</feature>
<evidence type="ECO:0000259" key="7">
    <source>
        <dbReference type="PROSITE" id="PS50109"/>
    </source>
</evidence>
<dbReference type="PANTHER" id="PTHR45339">
    <property type="entry name" value="HYBRID SIGNAL TRANSDUCTION HISTIDINE KINASE J"/>
    <property type="match status" value="1"/>
</dbReference>
<sequence>MNLGTKTSQLEFEIKKVDLLYRQNVAGMIAIFVNTGAFVFYAWSSAPFIFLITWFLALNFSTIIRYFAFYFWRSARTTLRNQQDLKKWRLIIYSCLLVSGLGWGFLGFLTALAPAREQVLAGLIVASMCAGAMITYVSSPIAMMCVIVPSMMLWALGHFSTESSLDKIMGGLILFYCLMMVLIGRNLYSTIMRSMMLDVRLKENEERLRMAMESSGSLTWDWNLVDQDFYWEGNTELFPQGQGQLRAIIAPFVQTRTDIDHEHVIKDEKGRYRYIAIRGRFHQDAFGVYSRFVGICWDVTAKKNEEFLRQERDLHEAENRAKSVLLANASHEMRTPLAAIIGFAEAILRSPTLSAQHRRDVQGISRQGHYMTSLINDLLDLSKVESNRLYLQSTAMNPAYEIEECVSALGEKLKEKNLNIEIEYETQVPLEIQADPARFRQVMMNVLNNAVNFSQEGPIRVSVSLGIDATNQATFKIQIADKGIGIDPETQAHLFEPFARGDAEEVQRTQGSGLGLPLSSSLMKMMNGELKLLHSELHEGSTFELIFHLGPANRLNIGMVPTKKSKSSSKLKIINEGAFLKGRRVLVVDDSVDLRLLMRRYLNKQGASVETSENGKEAVETAMKDPFDIILMDIKMPVMDGYEATAKLRESGYRKPIVALTAQASVDGQKKSVEMGFDGYLSKPVDMGMLKEILKDKAEFA</sequence>
<dbReference type="SUPFAM" id="SSF52172">
    <property type="entry name" value="CheY-like"/>
    <property type="match status" value="1"/>
</dbReference>
<evidence type="ECO:0000256" key="5">
    <source>
        <dbReference type="PROSITE-ProRule" id="PRU00169"/>
    </source>
</evidence>
<dbReference type="AlphaFoldDB" id="A0A150WRB5"/>
<feature type="modified residue" description="4-aspartylphosphate" evidence="5">
    <location>
        <position position="633"/>
    </location>
</feature>
<dbReference type="InterPro" id="IPR000836">
    <property type="entry name" value="PRTase_dom"/>
</dbReference>
<name>A0A150WRB5_BDEBC</name>
<gene>
    <name evidence="9" type="ORF">AZI86_07370</name>
</gene>
<keyword evidence="9" id="KW-0418">Kinase</keyword>
<feature type="transmembrane region" description="Helical" evidence="6">
    <location>
        <begin position="144"/>
        <end position="161"/>
    </location>
</feature>
<dbReference type="SMART" id="SM00387">
    <property type="entry name" value="HATPase_c"/>
    <property type="match status" value="1"/>
</dbReference>
<evidence type="ECO:0000256" key="1">
    <source>
        <dbReference type="ARBA" id="ARBA00000085"/>
    </source>
</evidence>
<reference evidence="9 10" key="1">
    <citation type="submission" date="2016-03" db="EMBL/GenBank/DDBJ databases">
        <authorList>
            <person name="Ploux O."/>
        </authorList>
    </citation>
    <scope>NUCLEOTIDE SEQUENCE [LARGE SCALE GENOMIC DNA]</scope>
    <source>
        <strain evidence="9 10">R0</strain>
    </source>
</reference>
<feature type="transmembrane region" description="Helical" evidence="6">
    <location>
        <begin position="49"/>
        <end position="69"/>
    </location>
</feature>
<dbReference type="InterPro" id="IPR005467">
    <property type="entry name" value="His_kinase_dom"/>
</dbReference>
<dbReference type="SUPFAM" id="SSF55785">
    <property type="entry name" value="PYP-like sensor domain (PAS domain)"/>
    <property type="match status" value="1"/>
</dbReference>
<dbReference type="InterPro" id="IPR036890">
    <property type="entry name" value="HATPase_C_sf"/>
</dbReference>
<dbReference type="RefSeq" id="WP_061834425.1">
    <property type="nucleotide sequence ID" value="NZ_LUKE01000001.1"/>
</dbReference>
<dbReference type="Gene3D" id="3.40.50.2300">
    <property type="match status" value="1"/>
</dbReference>
<dbReference type="Gene3D" id="3.30.450.20">
    <property type="entry name" value="PAS domain"/>
    <property type="match status" value="2"/>
</dbReference>
<dbReference type="CDD" id="cd06223">
    <property type="entry name" value="PRTases_typeI"/>
    <property type="match status" value="1"/>
</dbReference>
<feature type="transmembrane region" description="Helical" evidence="6">
    <location>
        <begin position="167"/>
        <end position="188"/>
    </location>
</feature>
<dbReference type="InterPro" id="IPR003594">
    <property type="entry name" value="HATPase_dom"/>
</dbReference>
<dbReference type="Pfam" id="PF00512">
    <property type="entry name" value="HisKA"/>
    <property type="match status" value="1"/>
</dbReference>
<dbReference type="InterPro" id="IPR011006">
    <property type="entry name" value="CheY-like_superfamily"/>
</dbReference>
<organism evidence="9 10">
    <name type="scientific">Bdellovibrio bacteriovorus</name>
    <dbReference type="NCBI Taxonomy" id="959"/>
    <lineage>
        <taxon>Bacteria</taxon>
        <taxon>Pseudomonadati</taxon>
        <taxon>Bdellovibrionota</taxon>
        <taxon>Bdellovibrionia</taxon>
        <taxon>Bdellovibrionales</taxon>
        <taxon>Pseudobdellovibrionaceae</taxon>
        <taxon>Bdellovibrio</taxon>
    </lineage>
</organism>
<evidence type="ECO:0000313" key="10">
    <source>
        <dbReference type="Proteomes" id="UP000075320"/>
    </source>
</evidence>
<dbReference type="Pfam" id="PF02518">
    <property type="entry name" value="HATPase_c"/>
    <property type="match status" value="1"/>
</dbReference>
<dbReference type="SUPFAM" id="SSF53271">
    <property type="entry name" value="PRTase-like"/>
    <property type="match status" value="1"/>
</dbReference>
<comment type="caution">
    <text evidence="9">The sequence shown here is derived from an EMBL/GenBank/DDBJ whole genome shotgun (WGS) entry which is preliminary data.</text>
</comment>
<dbReference type="PROSITE" id="PS50109">
    <property type="entry name" value="HIS_KIN"/>
    <property type="match status" value="1"/>
</dbReference>
<evidence type="ECO:0000256" key="4">
    <source>
        <dbReference type="ARBA" id="ARBA00023012"/>
    </source>
</evidence>
<dbReference type="PROSITE" id="PS50110">
    <property type="entry name" value="RESPONSE_REGULATORY"/>
    <property type="match status" value="1"/>
</dbReference>
<dbReference type="InterPro" id="IPR004358">
    <property type="entry name" value="Sig_transdc_His_kin-like_C"/>
</dbReference>
<keyword evidence="6" id="KW-0812">Transmembrane</keyword>
<dbReference type="SMART" id="SM00448">
    <property type="entry name" value="REC"/>
    <property type="match status" value="1"/>
</dbReference>
<dbReference type="EC" id="2.7.13.3" evidence="2"/>
<comment type="catalytic activity">
    <reaction evidence="1">
        <text>ATP + protein L-histidine = ADP + protein N-phospho-L-histidine.</text>
        <dbReference type="EC" id="2.7.13.3"/>
    </reaction>
</comment>
<protein>
    <recommendedName>
        <fullName evidence="2">histidine kinase</fullName>
        <ecNumber evidence="2">2.7.13.3</ecNumber>
    </recommendedName>
</protein>
<dbReference type="Proteomes" id="UP000075320">
    <property type="component" value="Unassembled WGS sequence"/>
</dbReference>
<keyword evidence="3 5" id="KW-0597">Phosphoprotein</keyword>
<evidence type="ECO:0000256" key="6">
    <source>
        <dbReference type="SAM" id="Phobius"/>
    </source>
</evidence>
<dbReference type="Gene3D" id="3.30.565.10">
    <property type="entry name" value="Histidine kinase-like ATPase, C-terminal domain"/>
    <property type="match status" value="1"/>
</dbReference>
<dbReference type="GO" id="GO:0000155">
    <property type="term" value="F:phosphorelay sensor kinase activity"/>
    <property type="evidence" value="ECO:0007669"/>
    <property type="project" value="InterPro"/>
</dbReference>
<evidence type="ECO:0000313" key="9">
    <source>
        <dbReference type="EMBL" id="KYG66847.1"/>
    </source>
</evidence>
<dbReference type="InterPro" id="IPR001789">
    <property type="entry name" value="Sig_transdc_resp-reg_receiver"/>
</dbReference>
<dbReference type="PANTHER" id="PTHR45339:SF1">
    <property type="entry name" value="HYBRID SIGNAL TRANSDUCTION HISTIDINE KINASE J"/>
    <property type="match status" value="1"/>
</dbReference>
<feature type="domain" description="Response regulatory" evidence="8">
    <location>
        <begin position="584"/>
        <end position="698"/>
    </location>
</feature>
<dbReference type="Gene3D" id="1.10.287.130">
    <property type="match status" value="1"/>
</dbReference>
<proteinExistence type="predicted"/>
<dbReference type="InterPro" id="IPR003661">
    <property type="entry name" value="HisK_dim/P_dom"/>
</dbReference>
<feature type="transmembrane region" description="Helical" evidence="6">
    <location>
        <begin position="25"/>
        <end position="43"/>
    </location>
</feature>
<keyword evidence="6" id="KW-1133">Transmembrane helix</keyword>
<dbReference type="OrthoDB" id="5287398at2"/>